<proteinExistence type="predicted"/>
<gene>
    <name evidence="2" type="ORF">J437_LFUL003561</name>
</gene>
<feature type="repeat" description="WD" evidence="1">
    <location>
        <begin position="524"/>
        <end position="546"/>
    </location>
</feature>
<evidence type="ECO:0008006" key="4">
    <source>
        <dbReference type="Google" id="ProtNLM"/>
    </source>
</evidence>
<reference evidence="2" key="2">
    <citation type="submission" date="2017-10" db="EMBL/GenBank/DDBJ databases">
        <title>Ladona fulva Genome sequencing and assembly.</title>
        <authorList>
            <person name="Murali S."/>
            <person name="Richards S."/>
            <person name="Bandaranaike D."/>
            <person name="Bellair M."/>
            <person name="Blankenburg K."/>
            <person name="Chao H."/>
            <person name="Dinh H."/>
            <person name="Doddapaneni H."/>
            <person name="Dugan-Rocha S."/>
            <person name="Elkadiri S."/>
            <person name="Gnanaolivu R."/>
            <person name="Hernandez B."/>
            <person name="Skinner E."/>
            <person name="Javaid M."/>
            <person name="Lee S."/>
            <person name="Li M."/>
            <person name="Ming W."/>
            <person name="Munidasa M."/>
            <person name="Muniz J."/>
            <person name="Nguyen L."/>
            <person name="Hughes D."/>
            <person name="Osuji N."/>
            <person name="Pu L.-L."/>
            <person name="Puazo M."/>
            <person name="Qu C."/>
            <person name="Quiroz J."/>
            <person name="Raj R."/>
            <person name="Weissenberger G."/>
            <person name="Xin Y."/>
            <person name="Zou X."/>
            <person name="Han Y."/>
            <person name="Worley K."/>
            <person name="Muzny D."/>
            <person name="Gibbs R."/>
        </authorList>
    </citation>
    <scope>NUCLEOTIDE SEQUENCE</scope>
    <source>
        <strain evidence="2">Sampled in the wild</strain>
    </source>
</reference>
<organism evidence="2 3">
    <name type="scientific">Ladona fulva</name>
    <name type="common">Scarce chaser dragonfly</name>
    <name type="synonym">Libellula fulva</name>
    <dbReference type="NCBI Taxonomy" id="123851"/>
    <lineage>
        <taxon>Eukaryota</taxon>
        <taxon>Metazoa</taxon>
        <taxon>Ecdysozoa</taxon>
        <taxon>Arthropoda</taxon>
        <taxon>Hexapoda</taxon>
        <taxon>Insecta</taxon>
        <taxon>Pterygota</taxon>
        <taxon>Palaeoptera</taxon>
        <taxon>Odonata</taxon>
        <taxon>Epiprocta</taxon>
        <taxon>Anisoptera</taxon>
        <taxon>Libelluloidea</taxon>
        <taxon>Libellulidae</taxon>
        <taxon>Ladona</taxon>
    </lineage>
</organism>
<dbReference type="Gene3D" id="2.130.10.10">
    <property type="entry name" value="YVTN repeat-like/Quinoprotein amine dehydrogenase"/>
    <property type="match status" value="4"/>
</dbReference>
<evidence type="ECO:0000256" key="1">
    <source>
        <dbReference type="PROSITE-ProRule" id="PRU00221"/>
    </source>
</evidence>
<dbReference type="EMBL" id="KZ308155">
    <property type="protein sequence ID" value="KAG8223210.1"/>
    <property type="molecule type" value="Genomic_DNA"/>
</dbReference>
<dbReference type="OrthoDB" id="6415715at2759"/>
<dbReference type="InterPro" id="IPR036322">
    <property type="entry name" value="WD40_repeat_dom_sf"/>
</dbReference>
<accession>A0A8K0JV26</accession>
<evidence type="ECO:0000313" key="3">
    <source>
        <dbReference type="Proteomes" id="UP000792457"/>
    </source>
</evidence>
<reference evidence="2" key="1">
    <citation type="submission" date="2013-04" db="EMBL/GenBank/DDBJ databases">
        <authorList>
            <person name="Qu J."/>
            <person name="Murali S.C."/>
            <person name="Bandaranaike D."/>
            <person name="Bellair M."/>
            <person name="Blankenburg K."/>
            <person name="Chao H."/>
            <person name="Dinh H."/>
            <person name="Doddapaneni H."/>
            <person name="Downs B."/>
            <person name="Dugan-Rocha S."/>
            <person name="Elkadiri S."/>
            <person name="Gnanaolivu R.D."/>
            <person name="Hernandez B."/>
            <person name="Javaid M."/>
            <person name="Jayaseelan J.C."/>
            <person name="Lee S."/>
            <person name="Li M."/>
            <person name="Ming W."/>
            <person name="Munidasa M."/>
            <person name="Muniz J."/>
            <person name="Nguyen L."/>
            <person name="Ongeri F."/>
            <person name="Osuji N."/>
            <person name="Pu L.-L."/>
            <person name="Puazo M."/>
            <person name="Qu C."/>
            <person name="Quiroz J."/>
            <person name="Raj R."/>
            <person name="Weissenberger G."/>
            <person name="Xin Y."/>
            <person name="Zou X."/>
            <person name="Han Y."/>
            <person name="Richards S."/>
            <person name="Worley K."/>
            <person name="Muzny D."/>
            <person name="Gibbs R."/>
        </authorList>
    </citation>
    <scope>NUCLEOTIDE SEQUENCE</scope>
    <source>
        <strain evidence="2">Sampled in the wild</strain>
    </source>
</reference>
<keyword evidence="3" id="KW-1185">Reference proteome</keyword>
<sequence>MVLEVVKASELNLDGGLGKCIPIFSGNKIIKVGYDEIKISVINQNNKSQISSIFTGHEKVIFTIACSQDGRILCSCSEDKVILWDLCSSRSTGGCKNGVVIGENIGCCTHCAMSCSNKWLSLCILREIWIVHLSKNLFTPGNGDGFHSHAILKTDSNQINSCSFSSESEDLLVSVEDFNHFKVWNLLSSSLIYRSATMINSCISFCAFSGCPNKLLICSTTGSIYVYKFGEKYIPALCRTFSITKKDFMVGEESNPVKAKSEEQWVSNGCMVYSASIFSEDRTSKNNDASNTDSKIYTAKEMLASITSLGSILVSACNLGVIIHSLKSCDCLGLIPFSDQRIFDPLPSAMSYLIEYIILTGESTQNIQCYIKNASSQKKLYCFKLSYKKSESQFHKFPSIKCGAHISLLSRSPLCNKSPLSYNVKLSEKHSYAHEISKPGLNNVAKVKSSGYGKGPRVKMFSPITNETRNNHFKSKKITNVFHKNHINHEKNALNCGPPVHMESNILICKTSGISGRLAYSEWLISSSSDSTVRVWDWRNRHCILKIDAENLVMAGCSNRDIIVYDLNHESFLCTFKEAHVHRPPHRLVQLTGSTCPRIPAHTPSAYNLFLSASIKDGAKLWDLRTPKCIQKYDRHLSKVYASGVNISPCCRFVAACSEDKQVYIYDTRKCENYLHTISSFPDAVMDVAFSPCMTQLAALSLNGHLMTF</sequence>
<dbReference type="InterPro" id="IPR001680">
    <property type="entry name" value="WD40_rpt"/>
</dbReference>
<dbReference type="InterPro" id="IPR015943">
    <property type="entry name" value="WD40/YVTN_repeat-like_dom_sf"/>
</dbReference>
<protein>
    <recommendedName>
        <fullName evidence="4">WD repeat-containing protein 27</fullName>
    </recommendedName>
</protein>
<dbReference type="PANTHER" id="PTHR44525:SF1">
    <property type="entry name" value="WD REPEAT-CONTAINING PROTEIN 27"/>
    <property type="match status" value="1"/>
</dbReference>
<dbReference type="SUPFAM" id="SSF50978">
    <property type="entry name" value="WD40 repeat-like"/>
    <property type="match status" value="1"/>
</dbReference>
<dbReference type="Pfam" id="PF00400">
    <property type="entry name" value="WD40"/>
    <property type="match status" value="3"/>
</dbReference>
<dbReference type="InterPro" id="IPR042411">
    <property type="entry name" value="WDR27"/>
</dbReference>
<name>A0A8K0JV26_LADFU</name>
<evidence type="ECO:0000313" key="2">
    <source>
        <dbReference type="EMBL" id="KAG8223210.1"/>
    </source>
</evidence>
<dbReference type="Proteomes" id="UP000792457">
    <property type="component" value="Unassembled WGS sequence"/>
</dbReference>
<dbReference type="SMART" id="SM00320">
    <property type="entry name" value="WD40"/>
    <property type="match status" value="6"/>
</dbReference>
<feature type="non-terminal residue" evidence="2">
    <location>
        <position position="1"/>
    </location>
</feature>
<dbReference type="PANTHER" id="PTHR44525">
    <property type="entry name" value="WD REPEAT-CONTAINING PROTEIN 27"/>
    <property type="match status" value="1"/>
</dbReference>
<comment type="caution">
    <text evidence="2">The sequence shown here is derived from an EMBL/GenBank/DDBJ whole genome shotgun (WGS) entry which is preliminary data.</text>
</comment>
<keyword evidence="1" id="KW-0853">WD repeat</keyword>
<dbReference type="PROSITE" id="PS50082">
    <property type="entry name" value="WD_REPEATS_2"/>
    <property type="match status" value="1"/>
</dbReference>
<dbReference type="AlphaFoldDB" id="A0A8K0JV26"/>